<evidence type="ECO:0000256" key="1">
    <source>
        <dbReference type="SAM" id="MobiDB-lite"/>
    </source>
</evidence>
<reference evidence="3 4" key="1">
    <citation type="journal article" date="2023" name="G3 (Bethesda)">
        <title>A chromosome-level genome assembly of Zasmidium syzygii isolated from banana leaves.</title>
        <authorList>
            <person name="van Westerhoven A.C."/>
            <person name="Mehrabi R."/>
            <person name="Talebi R."/>
            <person name="Steentjes M.B.F."/>
            <person name="Corcolon B."/>
            <person name="Chong P.A."/>
            <person name="Kema G.H.J."/>
            <person name="Seidl M.F."/>
        </authorList>
    </citation>
    <scope>NUCLEOTIDE SEQUENCE [LARGE SCALE GENOMIC DNA]</scope>
    <source>
        <strain evidence="3 4">P124</strain>
    </source>
</reference>
<name>A0ABR0E126_ZASCE</name>
<feature type="compositionally biased region" description="Low complexity" evidence="1">
    <location>
        <begin position="82"/>
        <end position="108"/>
    </location>
</feature>
<feature type="compositionally biased region" description="Basic and acidic residues" evidence="1">
    <location>
        <begin position="154"/>
        <end position="170"/>
    </location>
</feature>
<keyword evidence="4" id="KW-1185">Reference proteome</keyword>
<evidence type="ECO:0000256" key="2">
    <source>
        <dbReference type="SAM" id="Phobius"/>
    </source>
</evidence>
<gene>
    <name evidence="3" type="ORF">PRZ48_014321</name>
</gene>
<feature type="compositionally biased region" description="Basic and acidic residues" evidence="1">
    <location>
        <begin position="183"/>
        <end position="199"/>
    </location>
</feature>
<sequence length="209" mass="22260">MRPQWAAVPVALDAHGYASSGASVAIGTCQSGSTQQFSYLTLPNGGTTVVQESTTNVVNGMQTFTMQAPLVEIRWRPTDRPATATSSETPSNTASASPTSTSDSSSGLSTGATVAIAVVIPVVVIAALVAAFFLWRNRKRNKSSAQSRTLLELDGNHSDDKNVPYTDHKTTNNAAGGMQEMGTDDRRHELETEERRYELADNTPAAREA</sequence>
<dbReference type="EMBL" id="JAXOVC010000013">
    <property type="protein sequence ID" value="KAK4494965.1"/>
    <property type="molecule type" value="Genomic_DNA"/>
</dbReference>
<comment type="caution">
    <text evidence="3">The sequence shown here is derived from an EMBL/GenBank/DDBJ whole genome shotgun (WGS) entry which is preliminary data.</text>
</comment>
<dbReference type="Proteomes" id="UP001305779">
    <property type="component" value="Unassembled WGS sequence"/>
</dbReference>
<feature type="region of interest" description="Disordered" evidence="1">
    <location>
        <begin position="80"/>
        <end position="108"/>
    </location>
</feature>
<feature type="transmembrane region" description="Helical" evidence="2">
    <location>
        <begin position="112"/>
        <end position="135"/>
    </location>
</feature>
<keyword evidence="2" id="KW-0812">Transmembrane</keyword>
<evidence type="ECO:0000313" key="4">
    <source>
        <dbReference type="Proteomes" id="UP001305779"/>
    </source>
</evidence>
<keyword evidence="2" id="KW-0472">Membrane</keyword>
<accession>A0ABR0E126</accession>
<organism evidence="3 4">
    <name type="scientific">Zasmidium cellare</name>
    <name type="common">Wine cellar mold</name>
    <name type="synonym">Racodium cellare</name>
    <dbReference type="NCBI Taxonomy" id="395010"/>
    <lineage>
        <taxon>Eukaryota</taxon>
        <taxon>Fungi</taxon>
        <taxon>Dikarya</taxon>
        <taxon>Ascomycota</taxon>
        <taxon>Pezizomycotina</taxon>
        <taxon>Dothideomycetes</taxon>
        <taxon>Dothideomycetidae</taxon>
        <taxon>Mycosphaerellales</taxon>
        <taxon>Mycosphaerellaceae</taxon>
        <taxon>Zasmidium</taxon>
    </lineage>
</organism>
<feature type="region of interest" description="Disordered" evidence="1">
    <location>
        <begin position="144"/>
        <end position="209"/>
    </location>
</feature>
<protein>
    <submittedName>
        <fullName evidence="3">Uncharacterized protein</fullName>
    </submittedName>
</protein>
<keyword evidence="2" id="KW-1133">Transmembrane helix</keyword>
<proteinExistence type="predicted"/>
<evidence type="ECO:0000313" key="3">
    <source>
        <dbReference type="EMBL" id="KAK4494965.1"/>
    </source>
</evidence>